<dbReference type="EMBL" id="CAJJDP010000137">
    <property type="protein sequence ID" value="CAD8205903.1"/>
    <property type="molecule type" value="Genomic_DNA"/>
</dbReference>
<protein>
    <submittedName>
        <fullName evidence="1">Uncharacterized protein</fullName>
    </submittedName>
</protein>
<organism evidence="1 2">
    <name type="scientific">Paramecium octaurelia</name>
    <dbReference type="NCBI Taxonomy" id="43137"/>
    <lineage>
        <taxon>Eukaryota</taxon>
        <taxon>Sar</taxon>
        <taxon>Alveolata</taxon>
        <taxon>Ciliophora</taxon>
        <taxon>Intramacronucleata</taxon>
        <taxon>Oligohymenophorea</taxon>
        <taxon>Peniculida</taxon>
        <taxon>Parameciidae</taxon>
        <taxon>Paramecium</taxon>
    </lineage>
</organism>
<name>A0A8S1XWX6_PAROT</name>
<evidence type="ECO:0000313" key="1">
    <source>
        <dbReference type="EMBL" id="CAD8205903.1"/>
    </source>
</evidence>
<gene>
    <name evidence="1" type="ORF">POCTA_138.1.T1360169</name>
</gene>
<keyword evidence="2" id="KW-1185">Reference proteome</keyword>
<reference evidence="1" key="1">
    <citation type="submission" date="2021-01" db="EMBL/GenBank/DDBJ databases">
        <authorList>
            <consortium name="Genoscope - CEA"/>
            <person name="William W."/>
        </authorList>
    </citation>
    <scope>NUCLEOTIDE SEQUENCE</scope>
</reference>
<evidence type="ECO:0000313" key="2">
    <source>
        <dbReference type="Proteomes" id="UP000683925"/>
    </source>
</evidence>
<dbReference type="AlphaFoldDB" id="A0A8S1XWX6"/>
<comment type="caution">
    <text evidence="1">The sequence shown here is derived from an EMBL/GenBank/DDBJ whole genome shotgun (WGS) entry which is preliminary data.</text>
</comment>
<dbReference type="OrthoDB" id="10526739at2759"/>
<sequence>MGGCGSRDKEIKEKIGFSQTDYDHAIKRFSKLTQQKYGKTDQYFSLKDQNVLY</sequence>
<dbReference type="Proteomes" id="UP000683925">
    <property type="component" value="Unassembled WGS sequence"/>
</dbReference>
<proteinExistence type="predicted"/>
<accession>A0A8S1XWX6</accession>